<dbReference type="InterPro" id="IPR014030">
    <property type="entry name" value="Ketoacyl_synth_N"/>
</dbReference>
<dbReference type="Gene3D" id="1.10.1200.10">
    <property type="entry name" value="ACP-like"/>
    <property type="match status" value="1"/>
</dbReference>
<dbReference type="InterPro" id="IPR036736">
    <property type="entry name" value="ACP-like_sf"/>
</dbReference>
<dbReference type="EMBL" id="MOMC01000021">
    <property type="protein sequence ID" value="ONH30936.1"/>
    <property type="molecule type" value="Genomic_DNA"/>
</dbReference>
<dbReference type="SMART" id="SM00827">
    <property type="entry name" value="PKS_AT"/>
    <property type="match status" value="1"/>
</dbReference>
<dbReference type="PANTHER" id="PTHR43074">
    <property type="entry name" value="OMEGA-3 POLYUNSATURATED FATTY ACID SYNTHASE PFAB-RELATED"/>
    <property type="match status" value="1"/>
</dbReference>
<gene>
    <name evidence="4" type="ORF">BL253_11190</name>
</gene>
<comment type="caution">
    <text evidence="4">The sequence shown here is derived from an EMBL/GenBank/DDBJ whole genome shotgun (WGS) entry which is preliminary data.</text>
</comment>
<dbReference type="Proteomes" id="UP000188929">
    <property type="component" value="Unassembled WGS sequence"/>
</dbReference>
<evidence type="ECO:0000259" key="3">
    <source>
        <dbReference type="PROSITE" id="PS52004"/>
    </source>
</evidence>
<dbReference type="Gene3D" id="3.20.20.70">
    <property type="entry name" value="Aldolase class I"/>
    <property type="match status" value="2"/>
</dbReference>
<reference evidence="5" key="1">
    <citation type="submission" date="2016-10" db="EMBL/GenBank/DDBJ databases">
        <title>Frankia sp. NRRL B-16386 Genome sequencing.</title>
        <authorList>
            <person name="Ghodhbane-Gtari F."/>
            <person name="Swanson E."/>
            <person name="Gueddou A."/>
            <person name="Hezbri K."/>
            <person name="Ktari K."/>
            <person name="Nouioui I."/>
            <person name="Morris K."/>
            <person name="Simpson S."/>
            <person name="Abebe-Akele F."/>
            <person name="Thomas K."/>
            <person name="Gtari M."/>
            <person name="Tisa L.S."/>
        </authorList>
    </citation>
    <scope>NUCLEOTIDE SEQUENCE [LARGE SCALE GENOMIC DNA]</scope>
    <source>
        <strain evidence="5">NRRL B-16386</strain>
    </source>
</reference>
<dbReference type="Pfam" id="PF00109">
    <property type="entry name" value="ketoacyl-synt"/>
    <property type="match status" value="1"/>
</dbReference>
<organism evidence="4 5">
    <name type="scientific">Pseudofrankia asymbiotica</name>
    <dbReference type="NCBI Taxonomy" id="1834516"/>
    <lineage>
        <taxon>Bacteria</taxon>
        <taxon>Bacillati</taxon>
        <taxon>Actinomycetota</taxon>
        <taxon>Actinomycetes</taxon>
        <taxon>Frankiales</taxon>
        <taxon>Frankiaceae</taxon>
        <taxon>Pseudofrankia</taxon>
    </lineage>
</organism>
<dbReference type="InterPro" id="IPR016036">
    <property type="entry name" value="Malonyl_transacylase_ACP-bd"/>
</dbReference>
<dbReference type="SUPFAM" id="SSF51412">
    <property type="entry name" value="Inosine monophosphate dehydrogenase (IMPDH)"/>
    <property type="match status" value="2"/>
</dbReference>
<name>A0A1V2IEQ0_9ACTN</name>
<dbReference type="InterPro" id="IPR016035">
    <property type="entry name" value="Acyl_Trfase/lysoPLipase"/>
</dbReference>
<dbReference type="STRING" id="1834516.BL253_11190"/>
<dbReference type="InterPro" id="IPR016039">
    <property type="entry name" value="Thiolase-like"/>
</dbReference>
<evidence type="ECO:0000256" key="1">
    <source>
        <dbReference type="ARBA" id="ARBA00022679"/>
    </source>
</evidence>
<evidence type="ECO:0000313" key="4">
    <source>
        <dbReference type="EMBL" id="ONH30936.1"/>
    </source>
</evidence>
<dbReference type="Gene3D" id="3.30.70.250">
    <property type="entry name" value="Malonyl-CoA ACP transacylase, ACP-binding"/>
    <property type="match status" value="1"/>
</dbReference>
<feature type="region of interest" description="Disordered" evidence="2">
    <location>
        <begin position="1330"/>
        <end position="1353"/>
    </location>
</feature>
<keyword evidence="5" id="KW-1185">Reference proteome</keyword>
<dbReference type="SMART" id="SM00825">
    <property type="entry name" value="PKS_KS"/>
    <property type="match status" value="1"/>
</dbReference>
<dbReference type="InterPro" id="IPR001227">
    <property type="entry name" value="Ac_transferase_dom_sf"/>
</dbReference>
<dbReference type="Pfam" id="PF00698">
    <property type="entry name" value="Acyl_transf_1"/>
    <property type="match status" value="1"/>
</dbReference>
<dbReference type="Pfam" id="PF02801">
    <property type="entry name" value="Ketoacyl-synt_C"/>
    <property type="match status" value="1"/>
</dbReference>
<keyword evidence="1" id="KW-0808">Transferase</keyword>
<feature type="region of interest" description="Disordered" evidence="2">
    <location>
        <begin position="1"/>
        <end position="20"/>
    </location>
</feature>
<dbReference type="InterPro" id="IPR013785">
    <property type="entry name" value="Aldolase_TIM"/>
</dbReference>
<dbReference type="SUPFAM" id="SSF52151">
    <property type="entry name" value="FabD/lysophospholipase-like"/>
    <property type="match status" value="1"/>
</dbReference>
<dbReference type="InterPro" id="IPR020841">
    <property type="entry name" value="PKS_Beta-ketoAc_synthase_dom"/>
</dbReference>
<dbReference type="SUPFAM" id="SSF55048">
    <property type="entry name" value="Probable ACP-binding domain of malonyl-CoA ACP transacylase"/>
    <property type="match status" value="1"/>
</dbReference>
<dbReference type="GO" id="GO:0016746">
    <property type="term" value="F:acyltransferase activity"/>
    <property type="evidence" value="ECO:0007669"/>
    <property type="project" value="InterPro"/>
</dbReference>
<evidence type="ECO:0000313" key="5">
    <source>
        <dbReference type="Proteomes" id="UP000188929"/>
    </source>
</evidence>
<accession>A0A1V2IEQ0</accession>
<feature type="region of interest" description="Disordered" evidence="2">
    <location>
        <begin position="1833"/>
        <end position="1852"/>
    </location>
</feature>
<dbReference type="InterPro" id="IPR014043">
    <property type="entry name" value="Acyl_transferase_dom"/>
</dbReference>
<sequence length="1895" mass="191672">MTRTSSQLDPGRPTRWEDGLDVPAHAGARDLVVVVTPFAEPNAALVAAVERAGGLGVLDLGADTARARRALADAARWCPTSFAVRVGPAAPLRPEDLPAEVDTVLLADLDLLALAAPAAERPGSARWDVASAAGPAGARRVLVEVTSVAGARAALAAGAAGVVARGNEAGGFVGDLTTFTLLQHLAAAGLLTRAGAPAPFWAAGGIGEHTAAGAVALGAAGVVLDTQLSLVREAETVADVAAAVRSMDGSETTVLGGHRVYVRPDLPVARLAGLAAAASVGEVDLRDTGGEVASDGALPAAPGGPADGALTPVEAAARLGGRDLRAQFLPVGQDAAFASGFADRYVTASGVVRAVRAAIRGQLTSAAGLRPLEPGAPFAAARGLRYPLAQGPMTRVSDIPAFAKAVADGGALPFLALALLSGEQSRALLAETAEQLGDAPWGVGVLGFAPAEVRAAQLDAVLAVRPPCVLIAGGRPSQAAPLEAAGIDTFLHVPSPGLLDRFVADGARKFVFEGRECGGHVGPRASFALWEAQVGALLAAGERLGGGFFEELHLLFAGGVHDEASAAAVAAVAAPLAARGAKIGALMGTAYMFTAEAVRTGAIQPGFQEAAVRCEETVLLETSPGHATRCVRSPFVDTFLATRAELAAAGHSRQEMWATLEGLNLGRLRIASKGVRRDGGALVAVDEDAQAAEGMFMIGQVAALRAERTSIAALHEQVTTGAGDALVRRAAQLGIAADGAGTAAAAARGIPEQHPAGGGASAADLIAERRAAAARSVAAVRETARPADIAIIGMAGVFPGAPDVETFWANIVGGVDAVTEVPAERFEADRFYSPDAFVKDAGKMTPSKWGGFLPPIPFDALAYGIPPRSLRSVETGQLLALEVSARALRDAGYDRRPFDRSRTSVVFGAEAGADLSGAYGLRAGYRALVGDLPPELDEHLPELDEDSFPGILANVIAGRVANRLDFGGANFTVDAACASSFAALDAACKELLAGNSDMVLCGGVDTHNGLNDFLMFASVHALSPTGRCRSFDSSADGITLGEGVAVVVLKRLADAERDGDRIHAVVKAVAGSSDGRALGLTAPRRAGQVLSLERAYSRAGISPSEVGLVEAHATGTVVGDRTELATLTEVFAQHGAEPGTCTVGSVKSQIGHAKCAAGMAGLIKATRALAAGVRPPTLHIETPNEAYDRASSPFAFDQTARPWAAPASERHAGVSAFGFGGTNFHVVLSAYDGGPEPAHGLAHWPAELFVIRGADNAAAARRLDRLTELTRTNEDAGRPWRLRDLARTVAEDRSGPARLAFVVSSLDELPAALARARSFRSDPKAGLFVAPDAPATSETPASGETTGAGPGGPGRVGFLFPGQGSQRPGMLADLFVAFPRLREVLELGPRWAGTMFPPAALSREEADAQAAAITDTRAAQPTLGLAGLAMAELLGTLGIRADDLAGHSYGELVALCAAGALDRADLIGLSEARAAAILAAAGDDPGTMAAVSAPAADVRAALDAAGGRAAEVVLANQNAPKQTVVSGPTAAVDAALAALSAAGLAAKRIPVAAAFHSPVVAGAAGTLADTLAGLAVSPAAARVWANTTAAPYPDTAAEIRATLAGQVAAPVRFVDQVEAMYATGVRTFVEVGPGRVLTGLVGKILGKRPHRAVATDVAGEPGLRRLLLAIAELAAAGVAVDVAPLFAGRDARVVSAADAPRRPGWLVDGAFVRTADGRVVAGGLKPLARLEIESAASPAVPAVFAAPADPTADAAVLEFLRTTRDLVSAQRDVLLGYLGRGGEAALAAGTLAGLGGADGARLAPVGGGQPYEPARVGRLAASNGHGPVIPAQALPVDPPAPSAPVPSAPVPAAAASAGRGLSRGAVLDTVVEVIGSQTGYPAEMLEPGLDLEADL</sequence>
<dbReference type="PANTHER" id="PTHR43074:SF1">
    <property type="entry name" value="BETA-KETOACYL SYNTHASE FAMILY PROTEIN-RELATED"/>
    <property type="match status" value="1"/>
</dbReference>
<dbReference type="RefSeq" id="WP_198946241.1">
    <property type="nucleotide sequence ID" value="NZ_MOMC01000021.1"/>
</dbReference>
<protein>
    <submittedName>
        <fullName evidence="4">Beta-ketoacyl synthase</fullName>
    </submittedName>
</protein>
<feature type="compositionally biased region" description="Pro residues" evidence="2">
    <location>
        <begin position="1836"/>
        <end position="1849"/>
    </location>
</feature>
<proteinExistence type="predicted"/>
<feature type="domain" description="Ketosynthase family 3 (KS3)" evidence="3">
    <location>
        <begin position="786"/>
        <end position="1230"/>
    </location>
</feature>
<dbReference type="Gene3D" id="3.40.47.10">
    <property type="match status" value="1"/>
</dbReference>
<evidence type="ECO:0000256" key="2">
    <source>
        <dbReference type="SAM" id="MobiDB-lite"/>
    </source>
</evidence>
<dbReference type="CDD" id="cd00833">
    <property type="entry name" value="PKS"/>
    <property type="match status" value="1"/>
</dbReference>
<feature type="non-terminal residue" evidence="4">
    <location>
        <position position="1895"/>
    </location>
</feature>
<dbReference type="Gene3D" id="3.40.366.10">
    <property type="entry name" value="Malonyl-Coenzyme A Acyl Carrier Protein, domain 2"/>
    <property type="match status" value="1"/>
</dbReference>
<dbReference type="InterPro" id="IPR052568">
    <property type="entry name" value="PKS-FAS_Synthase"/>
</dbReference>
<dbReference type="PROSITE" id="PS52004">
    <property type="entry name" value="KS3_2"/>
    <property type="match status" value="1"/>
</dbReference>
<dbReference type="SUPFAM" id="SSF53901">
    <property type="entry name" value="Thiolase-like"/>
    <property type="match status" value="1"/>
</dbReference>
<dbReference type="InterPro" id="IPR014031">
    <property type="entry name" value="Ketoacyl_synth_C"/>
</dbReference>